<proteinExistence type="predicted"/>
<name>A0ABU5Y1K2_9MYCO</name>
<dbReference type="EC" id="2.3.1.-" evidence="4"/>
<dbReference type="InterPro" id="IPR050832">
    <property type="entry name" value="Bact_Acetyltransf"/>
</dbReference>
<keyword evidence="1 4" id="KW-0808">Transferase</keyword>
<dbReference type="Pfam" id="PF00583">
    <property type="entry name" value="Acetyltransf_1"/>
    <property type="match status" value="1"/>
</dbReference>
<protein>
    <submittedName>
        <fullName evidence="4">GNAT family N-acetyltransferase</fullName>
        <ecNumber evidence="4">2.3.1.-</ecNumber>
    </submittedName>
</protein>
<dbReference type="Gene3D" id="3.40.630.30">
    <property type="match status" value="1"/>
</dbReference>
<evidence type="ECO:0000313" key="4">
    <source>
        <dbReference type="EMBL" id="MEB3034003.1"/>
    </source>
</evidence>
<keyword evidence="5" id="KW-1185">Reference proteome</keyword>
<dbReference type="InterPro" id="IPR016181">
    <property type="entry name" value="Acyl_CoA_acyltransferase"/>
</dbReference>
<dbReference type="RefSeq" id="WP_224972834.1">
    <property type="nucleotide sequence ID" value="NZ_JAYJJU010000025.1"/>
</dbReference>
<dbReference type="SUPFAM" id="SSF55729">
    <property type="entry name" value="Acyl-CoA N-acyltransferases (Nat)"/>
    <property type="match status" value="1"/>
</dbReference>
<dbReference type="InterPro" id="IPR000182">
    <property type="entry name" value="GNAT_dom"/>
</dbReference>
<evidence type="ECO:0000313" key="5">
    <source>
        <dbReference type="Proteomes" id="UP001298593"/>
    </source>
</evidence>
<comment type="caution">
    <text evidence="4">The sequence shown here is derived from an EMBL/GenBank/DDBJ whole genome shotgun (WGS) entry which is preliminary data.</text>
</comment>
<evidence type="ECO:0000256" key="2">
    <source>
        <dbReference type="ARBA" id="ARBA00023315"/>
    </source>
</evidence>
<dbReference type="GO" id="GO:0016746">
    <property type="term" value="F:acyltransferase activity"/>
    <property type="evidence" value="ECO:0007669"/>
    <property type="project" value="UniProtKB-KW"/>
</dbReference>
<feature type="domain" description="N-acetyltransferase" evidence="3">
    <location>
        <begin position="13"/>
        <end position="158"/>
    </location>
</feature>
<sequence length="158" mass="17272">MEAVVSLLVPDAGELLTLQRAAYVTEAQAHSDLQLPPLMQSLDELMAELSAPSVMALGLRDAGQRLVAAVRVSLAPTKAVAELGRLVVAPDMQGRGLGGRLLGLVEQRLPREVVELQLFTGEHSPANLRLYTKFGYRETHRTRTPSGYALVHLRKQLR</sequence>
<evidence type="ECO:0000259" key="3">
    <source>
        <dbReference type="PROSITE" id="PS51186"/>
    </source>
</evidence>
<evidence type="ECO:0000256" key="1">
    <source>
        <dbReference type="ARBA" id="ARBA00022679"/>
    </source>
</evidence>
<organism evidence="4 5">
    <name type="scientific">[Mycobacterium] nativiensis</name>
    <dbReference type="NCBI Taxonomy" id="2855503"/>
    <lineage>
        <taxon>Bacteria</taxon>
        <taxon>Bacillati</taxon>
        <taxon>Actinomycetota</taxon>
        <taxon>Actinomycetes</taxon>
        <taxon>Mycobacteriales</taxon>
        <taxon>Mycobacteriaceae</taxon>
        <taxon>Mycolicibacter</taxon>
    </lineage>
</organism>
<dbReference type="PANTHER" id="PTHR43877">
    <property type="entry name" value="AMINOALKYLPHOSPHONATE N-ACETYLTRANSFERASE-RELATED-RELATED"/>
    <property type="match status" value="1"/>
</dbReference>
<dbReference type="PROSITE" id="PS51186">
    <property type="entry name" value="GNAT"/>
    <property type="match status" value="1"/>
</dbReference>
<reference evidence="4 5" key="1">
    <citation type="submission" date="2023-12" db="EMBL/GenBank/DDBJ databases">
        <title>Description of new species of Mycobacterium terrae complex isolated from sewage at the Sao Paulo Zoological Park Foundation in Brazil.</title>
        <authorList>
            <person name="Romagnoli C.L."/>
            <person name="Conceicao E.C."/>
            <person name="Machado E."/>
            <person name="Barreto L.B.P.F."/>
            <person name="Sharma A."/>
            <person name="Silva N.M."/>
            <person name="Marques L.E."/>
            <person name="Juliana M.A."/>
            <person name="Lourenco M.C.S."/>
            <person name="Digiampietri L.A."/>
            <person name="Suffys P.N."/>
            <person name="Viana-Niero C."/>
        </authorList>
    </citation>
    <scope>NUCLEOTIDE SEQUENCE [LARGE SCALE GENOMIC DNA]</scope>
    <source>
        <strain evidence="4 5">MYC340</strain>
    </source>
</reference>
<accession>A0ABU5Y1K2</accession>
<gene>
    <name evidence="4" type="ORF">KV113_20920</name>
</gene>
<keyword evidence="2 4" id="KW-0012">Acyltransferase</keyword>
<dbReference type="EMBL" id="JAYJJU010000025">
    <property type="protein sequence ID" value="MEB3034003.1"/>
    <property type="molecule type" value="Genomic_DNA"/>
</dbReference>
<dbReference type="Proteomes" id="UP001298593">
    <property type="component" value="Unassembled WGS sequence"/>
</dbReference>